<dbReference type="AlphaFoldDB" id="I9KUW1"/>
<dbReference type="HOGENOM" id="CLU_1358357_0_0_9"/>
<evidence type="ECO:0000313" key="2">
    <source>
        <dbReference type="Proteomes" id="UP000005110"/>
    </source>
</evidence>
<evidence type="ECO:0000313" key="1">
    <source>
        <dbReference type="EMBL" id="EIW00671.1"/>
    </source>
</evidence>
<accession>I9KUW1</accession>
<dbReference type="Proteomes" id="UP000005110">
    <property type="component" value="Chromosome"/>
</dbReference>
<keyword evidence="2" id="KW-1185">Reference proteome</keyword>
<reference evidence="1 2" key="1">
    <citation type="submission" date="2012-02" db="EMBL/GenBank/DDBJ databases">
        <title>Improved High-Quality Draft sequence of Thermoanaerobacter siderophilus SR4.</title>
        <authorList>
            <consortium name="US DOE Joint Genome Institute"/>
            <person name="Lucas S."/>
            <person name="Han J."/>
            <person name="Lapidus A."/>
            <person name="Cheng J.-F."/>
            <person name="Goodwin L."/>
            <person name="Pitluck S."/>
            <person name="Peters L."/>
            <person name="Detter J.C."/>
            <person name="Han C."/>
            <person name="Tapia R."/>
            <person name="Land M."/>
            <person name="Hauser L."/>
            <person name="Kyrpides N."/>
            <person name="Ivanova N."/>
            <person name="Pagani I."/>
            <person name="Hemme C."/>
            <person name="Woyke T."/>
        </authorList>
    </citation>
    <scope>NUCLEOTIDE SEQUENCE [LARGE SCALE GENOMIC DNA]</scope>
    <source>
        <strain evidence="1 2">SR4</strain>
    </source>
</reference>
<sequence>MNNFAEELTYWYFRLNGFFLLQNYVLHNIGQGEQRGTADCDLLAIRFPYVYEEVGGQNKDWDKEKFSTWGFDIDRDNLALIIEVKSGRELKKNKIEKSFSPERVKTALYRFGIFPHKDVHRIHENLLKQKYVKESSWTIAKVLVTEKAKEIKGNWLNLSLDEIDKFIHKRIKSYLHDKYADRMYFPSILIQYIAWKDKNRILNDC</sequence>
<protein>
    <submittedName>
        <fullName evidence="1">Uncharacterized protein</fullName>
    </submittedName>
</protein>
<dbReference type="RefSeq" id="WP_006570119.1">
    <property type="nucleotide sequence ID" value="NZ_CM001486.1"/>
</dbReference>
<proteinExistence type="predicted"/>
<dbReference type="PATRIC" id="fig|880478.3.peg.171"/>
<name>I9KUW1_9THEO</name>
<gene>
    <name evidence="1" type="ORF">ThesiDRAFT1_1788</name>
</gene>
<dbReference type="EMBL" id="CM001486">
    <property type="protein sequence ID" value="EIW00671.1"/>
    <property type="molecule type" value="Genomic_DNA"/>
</dbReference>
<organism evidence="1 2">
    <name type="scientific">Thermoanaerobacter siderophilus SR4</name>
    <dbReference type="NCBI Taxonomy" id="880478"/>
    <lineage>
        <taxon>Bacteria</taxon>
        <taxon>Bacillati</taxon>
        <taxon>Bacillota</taxon>
        <taxon>Clostridia</taxon>
        <taxon>Thermoanaerobacterales</taxon>
        <taxon>Thermoanaerobacteraceae</taxon>
        <taxon>Thermoanaerobacter</taxon>
    </lineage>
</organism>